<comment type="caution">
    <text evidence="1">The sequence shown here is derived from an EMBL/GenBank/DDBJ whole genome shotgun (WGS) entry which is preliminary data.</text>
</comment>
<dbReference type="EMBL" id="JAOYFB010000004">
    <property type="protein sequence ID" value="KAK4012675.1"/>
    <property type="molecule type" value="Genomic_DNA"/>
</dbReference>
<name>A0ABQ9ZIC1_9CRUS</name>
<dbReference type="Proteomes" id="UP001234178">
    <property type="component" value="Unassembled WGS sequence"/>
</dbReference>
<evidence type="ECO:0000313" key="1">
    <source>
        <dbReference type="EMBL" id="KAK4012675.1"/>
    </source>
</evidence>
<sequence length="98" mass="10855">MSLLAGRNNIVAAFSQQQQQQQQTVNGNQAAMARAGRATLLILQQLHERKRKGKKGLQKATERRTITGLSIWTEHKWGVTILLSALRYDDGGASAKEI</sequence>
<proteinExistence type="predicted"/>
<protein>
    <submittedName>
        <fullName evidence="1">Uncharacterized protein</fullName>
    </submittedName>
</protein>
<evidence type="ECO:0000313" key="2">
    <source>
        <dbReference type="Proteomes" id="UP001234178"/>
    </source>
</evidence>
<keyword evidence="2" id="KW-1185">Reference proteome</keyword>
<gene>
    <name evidence="1" type="ORF">OUZ56_024909</name>
</gene>
<organism evidence="1 2">
    <name type="scientific">Daphnia magna</name>
    <dbReference type="NCBI Taxonomy" id="35525"/>
    <lineage>
        <taxon>Eukaryota</taxon>
        <taxon>Metazoa</taxon>
        <taxon>Ecdysozoa</taxon>
        <taxon>Arthropoda</taxon>
        <taxon>Crustacea</taxon>
        <taxon>Branchiopoda</taxon>
        <taxon>Diplostraca</taxon>
        <taxon>Cladocera</taxon>
        <taxon>Anomopoda</taxon>
        <taxon>Daphniidae</taxon>
        <taxon>Daphnia</taxon>
    </lineage>
</organism>
<accession>A0ABQ9ZIC1</accession>
<reference evidence="1 2" key="1">
    <citation type="journal article" date="2023" name="Nucleic Acids Res.">
        <title>The hologenome of Daphnia magna reveals possible DNA methylation and microbiome-mediated evolution of the host genome.</title>
        <authorList>
            <person name="Chaturvedi A."/>
            <person name="Li X."/>
            <person name="Dhandapani V."/>
            <person name="Marshall H."/>
            <person name="Kissane S."/>
            <person name="Cuenca-Cambronero M."/>
            <person name="Asole G."/>
            <person name="Calvet F."/>
            <person name="Ruiz-Romero M."/>
            <person name="Marangio P."/>
            <person name="Guigo R."/>
            <person name="Rago D."/>
            <person name="Mirbahai L."/>
            <person name="Eastwood N."/>
            <person name="Colbourne J.K."/>
            <person name="Zhou J."/>
            <person name="Mallon E."/>
            <person name="Orsini L."/>
        </authorList>
    </citation>
    <scope>NUCLEOTIDE SEQUENCE [LARGE SCALE GENOMIC DNA]</scope>
    <source>
        <strain evidence="1">LRV0_1</strain>
    </source>
</reference>